<accession>A0A069SB90</accession>
<name>A0A069SB90_PHOVU</name>
<dbReference type="AlphaFoldDB" id="A0A069SB90"/>
<evidence type="ECO:0000313" key="2">
    <source>
        <dbReference type="Proteomes" id="UP000027661"/>
    </source>
</evidence>
<gene>
    <name evidence="1" type="ORF">M099_3183</name>
</gene>
<proteinExistence type="predicted"/>
<comment type="caution">
    <text evidence="1">The sequence shown here is derived from an EMBL/GenBank/DDBJ whole genome shotgun (WGS) entry which is preliminary data.</text>
</comment>
<dbReference type="EMBL" id="JNHM01000075">
    <property type="protein sequence ID" value="KDS49631.1"/>
    <property type="molecule type" value="Genomic_DNA"/>
</dbReference>
<protein>
    <submittedName>
        <fullName evidence="1">Uncharacterized protein</fullName>
    </submittedName>
</protein>
<evidence type="ECO:0000313" key="1">
    <source>
        <dbReference type="EMBL" id="KDS49631.1"/>
    </source>
</evidence>
<organism evidence="1 2">
    <name type="scientific">Phocaeicola vulgatus str. 3975 RP4</name>
    <dbReference type="NCBI Taxonomy" id="1339352"/>
    <lineage>
        <taxon>Bacteria</taxon>
        <taxon>Pseudomonadati</taxon>
        <taxon>Bacteroidota</taxon>
        <taxon>Bacteroidia</taxon>
        <taxon>Bacteroidales</taxon>
        <taxon>Bacteroidaceae</taxon>
        <taxon>Phocaeicola</taxon>
    </lineage>
</organism>
<reference evidence="1 2" key="1">
    <citation type="submission" date="2014-04" db="EMBL/GenBank/DDBJ databases">
        <authorList>
            <person name="Sears C."/>
            <person name="Carroll K."/>
            <person name="Sack B.R."/>
            <person name="Qadri F."/>
            <person name="Myers L.L."/>
            <person name="Chung G.-T."/>
            <person name="Escheverria P."/>
            <person name="Fraser C.M."/>
            <person name="Sadzewicz L."/>
            <person name="Shefchek K.A."/>
            <person name="Tallon L."/>
            <person name="Das S.P."/>
            <person name="Daugherty S."/>
            <person name="Mongodin E.F."/>
        </authorList>
    </citation>
    <scope>NUCLEOTIDE SEQUENCE [LARGE SCALE GENOMIC DNA]</scope>
    <source>
        <strain evidence="1 2">3975 RP4</strain>
    </source>
</reference>
<dbReference type="Proteomes" id="UP000027661">
    <property type="component" value="Unassembled WGS sequence"/>
</dbReference>
<sequence length="40" mass="4647">MNTHLHVLIQDKNTRISVIISNFVTLKTNNLIHKYQGLQT</sequence>